<evidence type="ECO:0000256" key="1">
    <source>
        <dbReference type="ARBA" id="ARBA00004123"/>
    </source>
</evidence>
<comment type="caution">
    <text evidence="6">The sequence shown here is derived from an EMBL/GenBank/DDBJ whole genome shotgun (WGS) entry which is preliminary data.</text>
</comment>
<organism evidence="6 7">
    <name type="scientific">Elliptochloris bilobata</name>
    <dbReference type="NCBI Taxonomy" id="381761"/>
    <lineage>
        <taxon>Eukaryota</taxon>
        <taxon>Viridiplantae</taxon>
        <taxon>Chlorophyta</taxon>
        <taxon>core chlorophytes</taxon>
        <taxon>Trebouxiophyceae</taxon>
        <taxon>Trebouxiophyceae incertae sedis</taxon>
        <taxon>Elliptochloris clade</taxon>
        <taxon>Elliptochloris</taxon>
    </lineage>
</organism>
<proteinExistence type="inferred from homology"/>
<comment type="subcellular location">
    <subcellularLocation>
        <location evidence="1">Nucleus</location>
    </subcellularLocation>
</comment>
<keyword evidence="4" id="KW-0804">Transcription</keyword>
<evidence type="ECO:0000313" key="6">
    <source>
        <dbReference type="EMBL" id="KAK9831461.1"/>
    </source>
</evidence>
<keyword evidence="7" id="KW-1185">Reference proteome</keyword>
<dbReference type="AlphaFoldDB" id="A0AAW1RDU7"/>
<protein>
    <submittedName>
        <fullName evidence="6">Uncharacterized protein</fullName>
    </submittedName>
</protein>
<evidence type="ECO:0000256" key="2">
    <source>
        <dbReference type="ARBA" id="ARBA00008048"/>
    </source>
</evidence>
<dbReference type="GO" id="GO:0003713">
    <property type="term" value="F:transcription coactivator activity"/>
    <property type="evidence" value="ECO:0007669"/>
    <property type="project" value="TreeGrafter"/>
</dbReference>
<reference evidence="6 7" key="1">
    <citation type="journal article" date="2024" name="Nat. Commun.">
        <title>Phylogenomics reveals the evolutionary origins of lichenization in chlorophyte algae.</title>
        <authorList>
            <person name="Puginier C."/>
            <person name="Libourel C."/>
            <person name="Otte J."/>
            <person name="Skaloud P."/>
            <person name="Haon M."/>
            <person name="Grisel S."/>
            <person name="Petersen M."/>
            <person name="Berrin J.G."/>
            <person name="Delaux P.M."/>
            <person name="Dal Grande F."/>
            <person name="Keller J."/>
        </authorList>
    </citation>
    <scope>NUCLEOTIDE SEQUENCE [LARGE SCALE GENOMIC DNA]</scope>
    <source>
        <strain evidence="6 7">SAG 245.80</strain>
    </source>
</reference>
<sequence length="312" mass="32042">MDTTLQPAHLKADNHQEQLALIASTRQHVETARAFGLDVLEALAAGGPPAEMAQRVAAAIASARQAAAAADAGLMQCFAAAPAEAGRAGCAAAGPAMWQQQEAATLQSSVARQAADALAAFDAGLNPLRAALDPGGSTSASRPSCIAAEATELRMAVPGVLMVAVALARGAAQRVAVFGAEEAPPLGGKDAWGTSEGVVFRRLSDMATRALAHFEARAEHVAGSVAGEVKAGSAAQIALEDLLLWLSSYRDLFTRPCVATGRLLAADPALQLLLPPLVRPFRHVPRSRLLAAARAPETLPAFHLRAVPAGTL</sequence>
<evidence type="ECO:0000256" key="3">
    <source>
        <dbReference type="ARBA" id="ARBA00023015"/>
    </source>
</evidence>
<dbReference type="EMBL" id="JALJOU010000046">
    <property type="protein sequence ID" value="KAK9831461.1"/>
    <property type="molecule type" value="Genomic_DNA"/>
</dbReference>
<gene>
    <name evidence="6" type="ORF">WJX81_007721</name>
</gene>
<comment type="similarity">
    <text evidence="2">Belongs to the Mediator complex subunit 27 family.</text>
</comment>
<evidence type="ECO:0000313" key="7">
    <source>
        <dbReference type="Proteomes" id="UP001445335"/>
    </source>
</evidence>
<dbReference type="GO" id="GO:0016592">
    <property type="term" value="C:mediator complex"/>
    <property type="evidence" value="ECO:0007669"/>
    <property type="project" value="InterPro"/>
</dbReference>
<dbReference type="PANTHER" id="PTHR13130:SF4">
    <property type="entry name" value="MEDIATOR OF RNA POLYMERASE II TRANSCRIPTION SUBUNIT 27"/>
    <property type="match status" value="1"/>
</dbReference>
<dbReference type="Pfam" id="PF11571">
    <property type="entry name" value="Med27"/>
    <property type="match status" value="1"/>
</dbReference>
<accession>A0AAW1RDU7</accession>
<dbReference type="Proteomes" id="UP001445335">
    <property type="component" value="Unassembled WGS sequence"/>
</dbReference>
<dbReference type="GO" id="GO:0006357">
    <property type="term" value="P:regulation of transcription by RNA polymerase II"/>
    <property type="evidence" value="ECO:0007669"/>
    <property type="project" value="TreeGrafter"/>
</dbReference>
<evidence type="ECO:0000256" key="5">
    <source>
        <dbReference type="ARBA" id="ARBA00023242"/>
    </source>
</evidence>
<keyword evidence="5" id="KW-0539">Nucleus</keyword>
<keyword evidence="3" id="KW-0805">Transcription regulation</keyword>
<name>A0AAW1RDU7_9CHLO</name>
<dbReference type="InterPro" id="IPR021627">
    <property type="entry name" value="Mediator_Med27"/>
</dbReference>
<dbReference type="PANTHER" id="PTHR13130">
    <property type="entry name" value="34 KDA TRANSCRIPTIONAL CO-ACTIVATOR-RELATED"/>
    <property type="match status" value="1"/>
</dbReference>
<evidence type="ECO:0000256" key="4">
    <source>
        <dbReference type="ARBA" id="ARBA00023163"/>
    </source>
</evidence>